<evidence type="ECO:0000313" key="3">
    <source>
        <dbReference type="Proteomes" id="UP000663891"/>
    </source>
</evidence>
<evidence type="ECO:0000256" key="1">
    <source>
        <dbReference type="SAM" id="MobiDB-lite"/>
    </source>
</evidence>
<name>A0A815JCU8_9BILA</name>
<dbReference type="EMBL" id="CAJNON010000773">
    <property type="protein sequence ID" value="CAF1375036.1"/>
    <property type="molecule type" value="Genomic_DNA"/>
</dbReference>
<evidence type="ECO:0000313" key="2">
    <source>
        <dbReference type="EMBL" id="CAF1375036.1"/>
    </source>
</evidence>
<reference evidence="2" key="1">
    <citation type="submission" date="2021-02" db="EMBL/GenBank/DDBJ databases">
        <authorList>
            <person name="Nowell W R."/>
        </authorList>
    </citation>
    <scope>NUCLEOTIDE SEQUENCE</scope>
</reference>
<sequence length="427" mass="49860">MGSEKTRLSSNHFCSYGDILRRQWINRVTHETKNLTTDHISSKHEVNITTTMPSNSLPSDSQTTRSGDKTTEAADTKPVQSVEKKITDCGGNACHSCRLCCDWFQEGIDWESAPDATCSYHPPSRGFYYHIEYVCNWNMLEHLLRNLPNLYQLKCDLNVYINGNEWEDIIKKILPKLNIFQVRMRYTPSNNENKENQLNEIINSYQTNFWINEHQWFIRCHWYSIDAQERFSFIDVFTVPYTFDSSEEHTICLLAKSTVLYDNNYLQCPISLPFNERFFFIVSKFDRLKTLFVYIEGNKNLNNIQPQLQLILDQASRLYSLAFSTWARSDSDAPLTGLRSNSVRRLDLIRLNSNGQIYHFDEKECIELTRSPLGIECEVLIITVKNRKNILHLINNMKNLRSLYVHSIDHYWSKNDSVSSAIDALVQ</sequence>
<feature type="compositionally biased region" description="Basic and acidic residues" evidence="1">
    <location>
        <begin position="66"/>
        <end position="75"/>
    </location>
</feature>
<feature type="region of interest" description="Disordered" evidence="1">
    <location>
        <begin position="48"/>
        <end position="78"/>
    </location>
</feature>
<organism evidence="2 3">
    <name type="scientific">Adineta steineri</name>
    <dbReference type="NCBI Taxonomy" id="433720"/>
    <lineage>
        <taxon>Eukaryota</taxon>
        <taxon>Metazoa</taxon>
        <taxon>Spiralia</taxon>
        <taxon>Gnathifera</taxon>
        <taxon>Rotifera</taxon>
        <taxon>Eurotatoria</taxon>
        <taxon>Bdelloidea</taxon>
        <taxon>Adinetida</taxon>
        <taxon>Adinetidae</taxon>
        <taxon>Adineta</taxon>
    </lineage>
</organism>
<feature type="compositionally biased region" description="Polar residues" evidence="1">
    <location>
        <begin position="48"/>
        <end position="65"/>
    </location>
</feature>
<dbReference type="OrthoDB" id="9997936at2759"/>
<dbReference type="AlphaFoldDB" id="A0A815JCU8"/>
<proteinExistence type="predicted"/>
<comment type="caution">
    <text evidence="2">The sequence shown here is derived from an EMBL/GenBank/DDBJ whole genome shotgun (WGS) entry which is preliminary data.</text>
</comment>
<protein>
    <submittedName>
        <fullName evidence="2">Uncharacterized protein</fullName>
    </submittedName>
</protein>
<accession>A0A815JCU8</accession>
<gene>
    <name evidence="2" type="ORF">VCS650_LOCUS35077</name>
</gene>
<dbReference type="Proteomes" id="UP000663891">
    <property type="component" value="Unassembled WGS sequence"/>
</dbReference>